<feature type="region of interest" description="Disordered" evidence="5">
    <location>
        <begin position="33"/>
        <end position="97"/>
    </location>
</feature>
<evidence type="ECO:0000313" key="9">
    <source>
        <dbReference type="Proteomes" id="UP000007029"/>
    </source>
</evidence>
<dbReference type="GO" id="GO:0006352">
    <property type="term" value="P:DNA-templated transcription initiation"/>
    <property type="evidence" value="ECO:0007669"/>
    <property type="project" value="InterPro"/>
</dbReference>
<proteinExistence type="inferred from homology"/>
<keyword evidence="4" id="KW-0804">Transcription</keyword>
<evidence type="ECO:0000256" key="2">
    <source>
        <dbReference type="ARBA" id="ARBA00023015"/>
    </source>
</evidence>
<dbReference type="GO" id="GO:0003677">
    <property type="term" value="F:DNA binding"/>
    <property type="evidence" value="ECO:0007669"/>
    <property type="project" value="InterPro"/>
</dbReference>
<evidence type="ECO:0000256" key="1">
    <source>
        <dbReference type="ARBA" id="ARBA00010641"/>
    </source>
</evidence>
<dbReference type="InterPro" id="IPR014284">
    <property type="entry name" value="RNA_pol_sigma-70_dom"/>
</dbReference>
<dbReference type="AlphaFoldDB" id="Q166R5"/>
<evidence type="ECO:0000256" key="5">
    <source>
        <dbReference type="SAM" id="MobiDB-lite"/>
    </source>
</evidence>
<dbReference type="SUPFAM" id="SSF88946">
    <property type="entry name" value="Sigma2 domain of RNA polymerase sigma factors"/>
    <property type="match status" value="1"/>
</dbReference>
<dbReference type="InterPro" id="IPR036388">
    <property type="entry name" value="WH-like_DNA-bd_sf"/>
</dbReference>
<dbReference type="STRING" id="375451.RD1_2462"/>
<feature type="compositionally biased region" description="Basic residues" evidence="5">
    <location>
        <begin position="77"/>
        <end position="91"/>
    </location>
</feature>
<dbReference type="InterPro" id="IPR013325">
    <property type="entry name" value="RNA_pol_sigma_r2"/>
</dbReference>
<dbReference type="Gene3D" id="1.10.10.10">
    <property type="entry name" value="Winged helix-like DNA-binding domain superfamily/Winged helix DNA-binding domain"/>
    <property type="match status" value="1"/>
</dbReference>
<dbReference type="InterPro" id="IPR013249">
    <property type="entry name" value="RNA_pol_sigma70_r4_t2"/>
</dbReference>
<dbReference type="Pfam" id="PF08281">
    <property type="entry name" value="Sigma70_r4_2"/>
    <property type="match status" value="1"/>
</dbReference>
<sequence>MASTSPTFFEFYGNQTHRTRVWFPCAHQIFRKDPTYGSGRSGRQDLRIHRQEPEADLSTRNRARHSRPVHQSDRTVTRKRCINRQQQRRQKSMTDPRDEIVEHLRTLRAFALSLTRNTAMADDMVQDTIEKAWRNIDKFEAGTNMRAWLFTILRNTYYSNRRRAKREVADPEGAMVEQLSEKPAHDGRLHMTDFRAAFTQLPDEQREVLLLVGASGFSYEEAAEMCGVAVGTIKSRVNRGRKRLAELMDVNEDQPMELTDAHTVAVVAAGVTAA</sequence>
<dbReference type="PANTHER" id="PTHR43133:SF25">
    <property type="entry name" value="RNA POLYMERASE SIGMA FACTOR RFAY-RELATED"/>
    <property type="match status" value="1"/>
</dbReference>
<dbReference type="eggNOG" id="COG1595">
    <property type="taxonomic scope" value="Bacteria"/>
</dbReference>
<feature type="domain" description="RNA polymerase sigma-70 region 2" evidence="6">
    <location>
        <begin position="102"/>
        <end position="166"/>
    </location>
</feature>
<name>Q166R5_ROSDO</name>
<dbReference type="GO" id="GO:0016987">
    <property type="term" value="F:sigma factor activity"/>
    <property type="evidence" value="ECO:0007669"/>
    <property type="project" value="UniProtKB-KW"/>
</dbReference>
<dbReference type="HOGENOM" id="CLU_1015192_0_0_5"/>
<dbReference type="CDD" id="cd06171">
    <property type="entry name" value="Sigma70_r4"/>
    <property type="match status" value="1"/>
</dbReference>
<dbReference type="InterPro" id="IPR007627">
    <property type="entry name" value="RNA_pol_sigma70_r2"/>
</dbReference>
<keyword evidence="9" id="KW-1185">Reference proteome</keyword>
<dbReference type="NCBIfam" id="TIGR02937">
    <property type="entry name" value="sigma70-ECF"/>
    <property type="match status" value="1"/>
</dbReference>
<dbReference type="Proteomes" id="UP000007029">
    <property type="component" value="Chromosome"/>
</dbReference>
<evidence type="ECO:0000259" key="6">
    <source>
        <dbReference type="Pfam" id="PF04542"/>
    </source>
</evidence>
<evidence type="ECO:0000313" key="8">
    <source>
        <dbReference type="EMBL" id="ABG32028.1"/>
    </source>
</evidence>
<keyword evidence="2" id="KW-0805">Transcription regulation</keyword>
<protein>
    <submittedName>
        <fullName evidence="8">RNA polymerase sigma factor, putative</fullName>
    </submittedName>
</protein>
<gene>
    <name evidence="8" type="ordered locus">RD1_2462</name>
</gene>
<dbReference type="KEGG" id="rde:RD1_2462"/>
<evidence type="ECO:0000256" key="3">
    <source>
        <dbReference type="ARBA" id="ARBA00023082"/>
    </source>
</evidence>
<feature type="compositionally biased region" description="Basic and acidic residues" evidence="5">
    <location>
        <begin position="42"/>
        <end position="59"/>
    </location>
</feature>
<evidence type="ECO:0000256" key="4">
    <source>
        <dbReference type="ARBA" id="ARBA00023163"/>
    </source>
</evidence>
<dbReference type="NCBIfam" id="NF009198">
    <property type="entry name" value="PRK12546.1"/>
    <property type="match status" value="1"/>
</dbReference>
<feature type="domain" description="RNA polymerase sigma factor 70 region 4 type 2" evidence="7">
    <location>
        <begin position="194"/>
        <end position="244"/>
    </location>
</feature>
<dbReference type="InterPro" id="IPR039425">
    <property type="entry name" value="RNA_pol_sigma-70-like"/>
</dbReference>
<reference evidence="8 9" key="1">
    <citation type="journal article" date="2007" name="J. Bacteriol.">
        <title>The complete genome sequence of Roseobacter denitrificans reveals a mixotrophic rather than photosynthetic metabolism.</title>
        <authorList>
            <person name="Swingley W.D."/>
            <person name="Sadekar S."/>
            <person name="Mastrian S.D."/>
            <person name="Matthies H.J."/>
            <person name="Hao J."/>
            <person name="Ramos H."/>
            <person name="Acharya C.R."/>
            <person name="Conrad A.L."/>
            <person name="Taylor H.L."/>
            <person name="Dejesa L.C."/>
            <person name="Shah M.K."/>
            <person name="O'huallachain M.E."/>
            <person name="Lince M.T."/>
            <person name="Blankenship R.E."/>
            <person name="Beatty J.T."/>
            <person name="Touchman J.W."/>
        </authorList>
    </citation>
    <scope>NUCLEOTIDE SEQUENCE [LARGE SCALE GENOMIC DNA]</scope>
    <source>
        <strain evidence="9">ATCC 33942 / OCh 114</strain>
    </source>
</reference>
<keyword evidence="3" id="KW-0731">Sigma factor</keyword>
<comment type="similarity">
    <text evidence="1">Belongs to the sigma-70 factor family. ECF subfamily.</text>
</comment>
<dbReference type="SUPFAM" id="SSF88659">
    <property type="entry name" value="Sigma3 and sigma4 domains of RNA polymerase sigma factors"/>
    <property type="match status" value="1"/>
</dbReference>
<organism evidence="8 9">
    <name type="scientific">Roseobacter denitrificans (strain ATCC 33942 / OCh 114)</name>
    <name type="common">Erythrobacter sp. (strain OCh 114)</name>
    <name type="synonym">Roseobacter denitrificans</name>
    <dbReference type="NCBI Taxonomy" id="375451"/>
    <lineage>
        <taxon>Bacteria</taxon>
        <taxon>Pseudomonadati</taxon>
        <taxon>Pseudomonadota</taxon>
        <taxon>Alphaproteobacteria</taxon>
        <taxon>Rhodobacterales</taxon>
        <taxon>Roseobacteraceae</taxon>
        <taxon>Roseobacter</taxon>
    </lineage>
</organism>
<evidence type="ECO:0000259" key="7">
    <source>
        <dbReference type="Pfam" id="PF08281"/>
    </source>
</evidence>
<dbReference type="PANTHER" id="PTHR43133">
    <property type="entry name" value="RNA POLYMERASE ECF-TYPE SIGMA FACTO"/>
    <property type="match status" value="1"/>
</dbReference>
<dbReference type="Pfam" id="PF04542">
    <property type="entry name" value="Sigma70_r2"/>
    <property type="match status" value="1"/>
</dbReference>
<dbReference type="EMBL" id="CP000362">
    <property type="protein sequence ID" value="ABG32028.1"/>
    <property type="molecule type" value="Genomic_DNA"/>
</dbReference>
<dbReference type="InterPro" id="IPR013324">
    <property type="entry name" value="RNA_pol_sigma_r3/r4-like"/>
</dbReference>
<accession>Q166R5</accession>
<dbReference type="Gene3D" id="1.10.1740.10">
    <property type="match status" value="1"/>
</dbReference>